<protein>
    <recommendedName>
        <fullName evidence="4">ferredoxin:thioredoxin reductase</fullName>
        <ecNumber evidence="4">1.8.7.2</ecNumber>
    </recommendedName>
    <alternativeName>
        <fullName evidence="12">Ferredoxin-thioredoxin reductase subunit B</fullName>
    </alternativeName>
</protein>
<evidence type="ECO:0000256" key="11">
    <source>
        <dbReference type="ARBA" id="ARBA00026011"/>
    </source>
</evidence>
<dbReference type="GO" id="GO:0051539">
    <property type="term" value="F:4 iron, 4 sulfur cluster binding"/>
    <property type="evidence" value="ECO:0007669"/>
    <property type="project" value="UniProtKB-KW"/>
</dbReference>
<dbReference type="Proteomes" id="UP000186469">
    <property type="component" value="Unassembled WGS sequence"/>
</dbReference>
<evidence type="ECO:0000256" key="2">
    <source>
        <dbReference type="ARBA" id="ARBA00003945"/>
    </source>
</evidence>
<keyword evidence="9" id="KW-0411">Iron-sulfur</keyword>
<dbReference type="InterPro" id="IPR036644">
    <property type="entry name" value="FTR_bsu_sf"/>
</dbReference>
<evidence type="ECO:0000313" key="15">
    <source>
        <dbReference type="Proteomes" id="UP000186469"/>
    </source>
</evidence>
<dbReference type="EC" id="1.8.7.2" evidence="4"/>
<dbReference type="RefSeq" id="WP_072696425.1">
    <property type="nucleotide sequence ID" value="NZ_FRDI01000003.1"/>
</dbReference>
<evidence type="ECO:0000256" key="3">
    <source>
        <dbReference type="ARBA" id="ARBA00007941"/>
    </source>
</evidence>
<name>A0A1M7SBV2_9BACT</name>
<evidence type="ECO:0000256" key="9">
    <source>
        <dbReference type="ARBA" id="ARBA00023014"/>
    </source>
</evidence>
<dbReference type="PANTHER" id="PTHR35113:SF1">
    <property type="entry name" value="FERREDOXIN-THIOREDOXIN REDUCTASE CATALYTIC CHAIN, CHLOROPLASTIC"/>
    <property type="match status" value="1"/>
</dbReference>
<evidence type="ECO:0000256" key="4">
    <source>
        <dbReference type="ARBA" id="ARBA00012358"/>
    </source>
</evidence>
<keyword evidence="8" id="KW-0408">Iron</keyword>
<dbReference type="AlphaFoldDB" id="A0A1M7SBV2"/>
<keyword evidence="10" id="KW-1015">Disulfide bond</keyword>
<dbReference type="Gene3D" id="3.90.460.10">
    <property type="entry name" value="Ferredoxin thioredoxin reductase catalytic beta subunit"/>
    <property type="match status" value="1"/>
</dbReference>
<accession>A0A1M7SBV2</accession>
<comment type="catalytic activity">
    <reaction evidence="13">
        <text>[thioredoxin]-disulfide + 2 reduced [2Fe-2S]-[ferredoxin] + 2 H(+) = [thioredoxin]-dithiol + 2 oxidized [2Fe-2S]-[ferredoxin]</text>
        <dbReference type="Rhea" id="RHEA:42336"/>
        <dbReference type="Rhea" id="RHEA-COMP:10000"/>
        <dbReference type="Rhea" id="RHEA-COMP:10001"/>
        <dbReference type="Rhea" id="RHEA-COMP:10698"/>
        <dbReference type="Rhea" id="RHEA-COMP:10700"/>
        <dbReference type="ChEBI" id="CHEBI:15378"/>
        <dbReference type="ChEBI" id="CHEBI:29950"/>
        <dbReference type="ChEBI" id="CHEBI:33737"/>
        <dbReference type="ChEBI" id="CHEBI:33738"/>
        <dbReference type="ChEBI" id="CHEBI:50058"/>
        <dbReference type="EC" id="1.8.7.2"/>
    </reaction>
</comment>
<dbReference type="InterPro" id="IPR004209">
    <property type="entry name" value="FTR_bsu"/>
</dbReference>
<gene>
    <name evidence="14" type="ORF">SAMN02745728_00734</name>
</gene>
<reference evidence="14 15" key="1">
    <citation type="submission" date="2016-12" db="EMBL/GenBank/DDBJ databases">
        <authorList>
            <person name="Song W.-J."/>
            <person name="Kurnit D.M."/>
        </authorList>
    </citation>
    <scope>NUCLEOTIDE SEQUENCE [LARGE SCALE GENOMIC DNA]</scope>
    <source>
        <strain evidence="14 15">DSM 11393</strain>
    </source>
</reference>
<evidence type="ECO:0000256" key="13">
    <source>
        <dbReference type="ARBA" id="ARBA00048150"/>
    </source>
</evidence>
<evidence type="ECO:0000256" key="1">
    <source>
        <dbReference type="ARBA" id="ARBA00001966"/>
    </source>
</evidence>
<evidence type="ECO:0000256" key="6">
    <source>
        <dbReference type="ARBA" id="ARBA00022723"/>
    </source>
</evidence>
<organism evidence="14 15">
    <name type="scientific">Desulfovibrio litoralis DSM 11393</name>
    <dbReference type="NCBI Taxonomy" id="1121455"/>
    <lineage>
        <taxon>Bacteria</taxon>
        <taxon>Pseudomonadati</taxon>
        <taxon>Thermodesulfobacteriota</taxon>
        <taxon>Desulfovibrionia</taxon>
        <taxon>Desulfovibrionales</taxon>
        <taxon>Desulfovibrionaceae</taxon>
        <taxon>Desulfovibrio</taxon>
    </lineage>
</organism>
<dbReference type="PANTHER" id="PTHR35113">
    <property type="entry name" value="FERREDOXIN-THIOREDOXIN REDUCTASE CATALYTIC CHAIN, CHLOROPLASTIC"/>
    <property type="match status" value="1"/>
</dbReference>
<evidence type="ECO:0000256" key="10">
    <source>
        <dbReference type="ARBA" id="ARBA00023157"/>
    </source>
</evidence>
<dbReference type="EMBL" id="FRDI01000003">
    <property type="protein sequence ID" value="SHN55935.1"/>
    <property type="molecule type" value="Genomic_DNA"/>
</dbReference>
<keyword evidence="6" id="KW-0479">Metal-binding</keyword>
<sequence length="118" mass="13694">MDNKTAKPNDPITLLNILKPIQEKKGYYFNAEEATTLELLESLLKTKERYGYMTCPCRLANGNRADDADIICPCVYREEDVKEFGSCYCNLYVSAEWNENKISHKAVPERRPPEKIKW</sequence>
<dbReference type="Pfam" id="PF02943">
    <property type="entry name" value="FeThRed_B"/>
    <property type="match status" value="1"/>
</dbReference>
<comment type="function">
    <text evidence="2">Catalytic subunit of the ferredoxin-thioredoxin reductase (FTR), which catalyzes the two-electron reduction of thioredoxins by the electrons provided by reduced ferredoxin.</text>
</comment>
<evidence type="ECO:0000256" key="8">
    <source>
        <dbReference type="ARBA" id="ARBA00023004"/>
    </source>
</evidence>
<proteinExistence type="inferred from homology"/>
<dbReference type="OrthoDB" id="9782739at2"/>
<keyword evidence="7" id="KW-0560">Oxidoreductase</keyword>
<keyword evidence="15" id="KW-1185">Reference proteome</keyword>
<comment type="cofactor">
    <cofactor evidence="1">
        <name>[4Fe-4S] cluster</name>
        <dbReference type="ChEBI" id="CHEBI:49883"/>
    </cofactor>
</comment>
<keyword evidence="5" id="KW-0004">4Fe-4S</keyword>
<evidence type="ECO:0000256" key="12">
    <source>
        <dbReference type="ARBA" id="ARBA00030295"/>
    </source>
</evidence>
<dbReference type="GO" id="GO:0016730">
    <property type="term" value="F:oxidoreductase activity, acting on iron-sulfur proteins as donors"/>
    <property type="evidence" value="ECO:0007669"/>
    <property type="project" value="InterPro"/>
</dbReference>
<dbReference type="SUPFAM" id="SSF57662">
    <property type="entry name" value="Ferredoxin thioredoxin reductase (FTR), catalytic beta chain"/>
    <property type="match status" value="1"/>
</dbReference>
<evidence type="ECO:0000313" key="14">
    <source>
        <dbReference type="EMBL" id="SHN55935.1"/>
    </source>
</evidence>
<comment type="similarity">
    <text evidence="3">Belongs to the ferredoxin thioredoxin reductase beta subunit family.</text>
</comment>
<evidence type="ECO:0000256" key="7">
    <source>
        <dbReference type="ARBA" id="ARBA00023002"/>
    </source>
</evidence>
<dbReference type="GO" id="GO:0046872">
    <property type="term" value="F:metal ion binding"/>
    <property type="evidence" value="ECO:0007669"/>
    <property type="project" value="UniProtKB-KW"/>
</dbReference>
<dbReference type="STRING" id="1121455.SAMN02745728_00734"/>
<evidence type="ECO:0000256" key="5">
    <source>
        <dbReference type="ARBA" id="ARBA00022485"/>
    </source>
</evidence>
<comment type="subunit">
    <text evidence="11">Heterodimer of subunit A (variable subunit) and subunit B (catalytic subunit). Heterodimeric FTR forms a complex with ferredoxin and thioredoxin.</text>
</comment>